<feature type="region of interest" description="Disordered" evidence="1">
    <location>
        <begin position="36"/>
        <end position="56"/>
    </location>
</feature>
<comment type="caution">
    <text evidence="2">The sequence shown here is derived from an EMBL/GenBank/DDBJ whole genome shotgun (WGS) entry which is preliminary data.</text>
</comment>
<gene>
    <name evidence="2" type="ORF">Taro_004523</name>
</gene>
<reference evidence="2" key="1">
    <citation type="submission" date="2017-07" db="EMBL/GenBank/DDBJ databases">
        <title>Taro Niue Genome Assembly and Annotation.</title>
        <authorList>
            <person name="Atibalentja N."/>
            <person name="Keating K."/>
            <person name="Fields C.J."/>
        </authorList>
    </citation>
    <scope>NUCLEOTIDE SEQUENCE</scope>
    <source>
        <strain evidence="2">Niue_2</strain>
        <tissue evidence="2">Leaf</tissue>
    </source>
</reference>
<dbReference type="EMBL" id="NMUH01000123">
    <property type="protein sequence ID" value="MQL72215.1"/>
    <property type="molecule type" value="Genomic_DNA"/>
</dbReference>
<protein>
    <submittedName>
        <fullName evidence="2">Uncharacterized protein</fullName>
    </submittedName>
</protein>
<evidence type="ECO:0000313" key="2">
    <source>
        <dbReference type="EMBL" id="MQL72215.1"/>
    </source>
</evidence>
<evidence type="ECO:0000313" key="3">
    <source>
        <dbReference type="Proteomes" id="UP000652761"/>
    </source>
</evidence>
<accession>A0A843TMB7</accession>
<dbReference type="Proteomes" id="UP000652761">
    <property type="component" value="Unassembled WGS sequence"/>
</dbReference>
<keyword evidence="3" id="KW-1185">Reference proteome</keyword>
<sequence length="157" mass="17070">MCGGVFLFGPEPNGPPLEKMGKTNVGVDENLQNQNWIRGPGEDRENPPMPKSVRGLQGRGFRSVRVCSRERERTSAWSCTCVFIGVGAKANVRNVPVGMPGSSCLLMMERVAWGGYNRDVNQRTCSAPSGHTFRAGDPHGGSNVMFGDIQGRFAQQD</sequence>
<evidence type="ECO:0000256" key="1">
    <source>
        <dbReference type="SAM" id="MobiDB-lite"/>
    </source>
</evidence>
<organism evidence="2 3">
    <name type="scientific">Colocasia esculenta</name>
    <name type="common">Wild taro</name>
    <name type="synonym">Arum esculentum</name>
    <dbReference type="NCBI Taxonomy" id="4460"/>
    <lineage>
        <taxon>Eukaryota</taxon>
        <taxon>Viridiplantae</taxon>
        <taxon>Streptophyta</taxon>
        <taxon>Embryophyta</taxon>
        <taxon>Tracheophyta</taxon>
        <taxon>Spermatophyta</taxon>
        <taxon>Magnoliopsida</taxon>
        <taxon>Liliopsida</taxon>
        <taxon>Araceae</taxon>
        <taxon>Aroideae</taxon>
        <taxon>Colocasieae</taxon>
        <taxon>Colocasia</taxon>
    </lineage>
</organism>
<name>A0A843TMB7_COLES</name>
<dbReference type="AlphaFoldDB" id="A0A843TMB7"/>
<proteinExistence type="predicted"/>